<dbReference type="EC" id="2.7.7.85" evidence="7"/>
<organism evidence="7 8">
    <name type="scientific">Corynebacterium guangdongense</name>
    <dbReference type="NCBI Taxonomy" id="1783348"/>
    <lineage>
        <taxon>Bacteria</taxon>
        <taxon>Bacillati</taxon>
        <taxon>Actinomycetota</taxon>
        <taxon>Actinomycetes</taxon>
        <taxon>Mycobacteriales</taxon>
        <taxon>Corynebacteriaceae</taxon>
        <taxon>Corynebacterium</taxon>
    </lineage>
</organism>
<evidence type="ECO:0000259" key="6">
    <source>
        <dbReference type="PROSITE" id="PS51794"/>
    </source>
</evidence>
<dbReference type="Gene3D" id="1.10.150.20">
    <property type="entry name" value="5' to 3' exonuclease, C-terminal subdomain"/>
    <property type="match status" value="1"/>
</dbReference>
<sequence>MKEPEPPASCPTLEETLQQLAPGTPLRDALERIQRGRTGALIVIGDGPEVTQLTDGGIEFDVAFAPTLLRELSKMDGAVVLSDDATRIRRANVQMMPSPVYPTSESGTRHRSAERTALQTGRPVIAVSQSMNIITLYVDGRRHVLEEPTTIMTRANQAISIMERYRTRLDAANQRLFASEVGNYATVNAVVSVLRREFLLKRVGLDLDRDVLGLGTDGRQISLQLNELRGDNDREIEMLLRDYVVADGVPDDEKIRQVLATLDELSDEDLLSSSVVARQLGLPATEEALTQWILPRGYRALSRIPRVQMFLMDKIVGHFGDVQTLLRASEEDIANVENVGALWARHVSEGLERVRR</sequence>
<dbReference type="Pfam" id="PF02457">
    <property type="entry name" value="DAC"/>
    <property type="match status" value="1"/>
</dbReference>
<evidence type="ECO:0000256" key="4">
    <source>
        <dbReference type="ARBA" id="ARBA00022741"/>
    </source>
</evidence>
<dbReference type="InterPro" id="IPR010994">
    <property type="entry name" value="RuvA_2-like"/>
</dbReference>
<dbReference type="PROSITE" id="PS51794">
    <property type="entry name" value="DAC"/>
    <property type="match status" value="1"/>
</dbReference>
<evidence type="ECO:0000256" key="3">
    <source>
        <dbReference type="ARBA" id="ARBA00022695"/>
    </source>
</evidence>
<dbReference type="Pfam" id="PF10635">
    <property type="entry name" value="DisA-linker"/>
    <property type="match status" value="1"/>
</dbReference>
<comment type="catalytic activity">
    <reaction evidence="1">
        <text>2 ATP = 3',3'-c-di-AMP + 2 diphosphate</text>
        <dbReference type="Rhea" id="RHEA:35655"/>
        <dbReference type="ChEBI" id="CHEBI:30616"/>
        <dbReference type="ChEBI" id="CHEBI:33019"/>
        <dbReference type="ChEBI" id="CHEBI:71500"/>
        <dbReference type="EC" id="2.7.7.85"/>
    </reaction>
</comment>
<dbReference type="PANTHER" id="PTHR34185">
    <property type="entry name" value="DIADENYLATE CYCLASE"/>
    <property type="match status" value="1"/>
</dbReference>
<evidence type="ECO:0000256" key="1">
    <source>
        <dbReference type="ARBA" id="ARBA00000877"/>
    </source>
</evidence>
<protein>
    <submittedName>
        <fullName evidence="7">Diadenylate cyclase</fullName>
        <ecNumber evidence="7">2.7.7.85</ecNumber>
    </submittedName>
</protein>
<evidence type="ECO:0000256" key="5">
    <source>
        <dbReference type="ARBA" id="ARBA00022840"/>
    </source>
</evidence>
<evidence type="ECO:0000313" key="8">
    <source>
        <dbReference type="Proteomes" id="UP001180840"/>
    </source>
</evidence>
<accession>A0ABU1ZZA8</accession>
<evidence type="ECO:0000313" key="7">
    <source>
        <dbReference type="EMBL" id="MDR7330274.1"/>
    </source>
</evidence>
<keyword evidence="2 7" id="KW-0808">Transferase</keyword>
<keyword evidence="4" id="KW-0547">Nucleotide-binding</keyword>
<dbReference type="InterPro" id="IPR038331">
    <property type="entry name" value="DisA_sf"/>
</dbReference>
<keyword evidence="8" id="KW-1185">Reference proteome</keyword>
<dbReference type="SUPFAM" id="SSF143597">
    <property type="entry name" value="YojJ-like"/>
    <property type="match status" value="1"/>
</dbReference>
<dbReference type="SUPFAM" id="SSF47781">
    <property type="entry name" value="RuvA domain 2-like"/>
    <property type="match status" value="1"/>
</dbReference>
<dbReference type="EMBL" id="JAVDXZ010000001">
    <property type="protein sequence ID" value="MDR7330274.1"/>
    <property type="molecule type" value="Genomic_DNA"/>
</dbReference>
<reference evidence="7" key="1">
    <citation type="submission" date="2023-07" db="EMBL/GenBank/DDBJ databases">
        <title>Sequencing the genomes of 1000 actinobacteria strains.</title>
        <authorList>
            <person name="Klenk H.-P."/>
        </authorList>
    </citation>
    <scope>NUCLEOTIDE SEQUENCE</scope>
    <source>
        <strain evidence="7">DSM 107476</strain>
    </source>
</reference>
<dbReference type="NCBIfam" id="NF010009">
    <property type="entry name" value="PRK13482.1"/>
    <property type="match status" value="1"/>
</dbReference>
<dbReference type="Gene3D" id="1.20.1260.110">
    <property type="entry name" value="DNA integrity scanning linker region"/>
    <property type="match status" value="1"/>
</dbReference>
<dbReference type="InterPro" id="IPR036888">
    <property type="entry name" value="DNA_integrity_DisA_N_sf"/>
</dbReference>
<dbReference type="Gene3D" id="3.40.1700.10">
    <property type="entry name" value="DNA integrity scanning protein, DisA, N-terminal domain"/>
    <property type="match status" value="1"/>
</dbReference>
<dbReference type="Proteomes" id="UP001180840">
    <property type="component" value="Unassembled WGS sequence"/>
</dbReference>
<dbReference type="InterPro" id="IPR050338">
    <property type="entry name" value="DisA"/>
</dbReference>
<comment type="caution">
    <text evidence="7">The sequence shown here is derived from an EMBL/GenBank/DDBJ whole genome shotgun (WGS) entry which is preliminary data.</text>
</comment>
<dbReference type="PANTHER" id="PTHR34185:SF3">
    <property type="entry name" value="DNA INTEGRITY SCANNING PROTEIN DISA"/>
    <property type="match status" value="1"/>
</dbReference>
<name>A0ABU1ZZA8_9CORY</name>
<keyword evidence="3 7" id="KW-0548">Nucleotidyltransferase</keyword>
<evidence type="ECO:0000256" key="2">
    <source>
        <dbReference type="ARBA" id="ARBA00022679"/>
    </source>
</evidence>
<feature type="domain" description="DAC" evidence="6">
    <location>
        <begin position="10"/>
        <end position="148"/>
    </location>
</feature>
<dbReference type="GO" id="GO:0106408">
    <property type="term" value="F:diadenylate cyclase activity"/>
    <property type="evidence" value="ECO:0007669"/>
    <property type="project" value="UniProtKB-EC"/>
</dbReference>
<dbReference type="RefSeq" id="WP_290195791.1">
    <property type="nucleotide sequence ID" value="NZ_CP047654.1"/>
</dbReference>
<proteinExistence type="predicted"/>
<keyword evidence="5" id="KW-0067">ATP-binding</keyword>
<dbReference type="InterPro" id="IPR018906">
    <property type="entry name" value="DNA_integrity_scan_DisA_link"/>
</dbReference>
<dbReference type="InterPro" id="IPR003390">
    <property type="entry name" value="DNA_integrity_scan_DisA_N"/>
</dbReference>
<gene>
    <name evidence="7" type="ORF">J2S39_001950</name>
</gene>